<dbReference type="Pfam" id="PF17925">
    <property type="entry name" value="TetR_C_20"/>
    <property type="match status" value="1"/>
</dbReference>
<reference evidence="4 5" key="1">
    <citation type="journal article" date="2019" name="Emerg. Microbes Infect.">
        <title>Comprehensive subspecies identification of 175 nontuberculous mycobacteria species based on 7547 genomic profiles.</title>
        <authorList>
            <person name="Matsumoto Y."/>
            <person name="Kinjo T."/>
            <person name="Motooka D."/>
            <person name="Nabeya D."/>
            <person name="Jung N."/>
            <person name="Uechi K."/>
            <person name="Horii T."/>
            <person name="Iida T."/>
            <person name="Fujita J."/>
            <person name="Nakamura S."/>
        </authorList>
    </citation>
    <scope>NUCLEOTIDE SEQUENCE [LARGE SCALE GENOMIC DNA]</scope>
    <source>
        <strain evidence="4 5">JCM 17423</strain>
    </source>
</reference>
<dbReference type="InterPro" id="IPR009057">
    <property type="entry name" value="Homeodomain-like_sf"/>
</dbReference>
<dbReference type="GO" id="GO:0003700">
    <property type="term" value="F:DNA-binding transcription factor activity"/>
    <property type="evidence" value="ECO:0007669"/>
    <property type="project" value="TreeGrafter"/>
</dbReference>
<keyword evidence="1 2" id="KW-0238">DNA-binding</keyword>
<evidence type="ECO:0000313" key="4">
    <source>
        <dbReference type="EMBL" id="BBY18239.1"/>
    </source>
</evidence>
<sequence>MRLSNGSNLQAMDSAVANVSRRERVVAAALHLAADGYDAVHIRTVADLAGVAPSTVYQYFASKDDLLVASLHRWLSLCQADARAQLHRIGAPYDRLVHLSDLLTRRLWAQPLLADAVTRAYLCADSVAATNAGLVRALLSHMLASAMGREQPTTRQRQIGDLVADIWASAMLAVVQNRATADDSRMRLQKTIEVIARHDAEAGLATAHSAAV</sequence>
<dbReference type="PROSITE" id="PS50977">
    <property type="entry name" value="HTH_TETR_2"/>
    <property type="match status" value="1"/>
</dbReference>
<dbReference type="PANTHER" id="PTHR30055">
    <property type="entry name" value="HTH-TYPE TRANSCRIPTIONAL REGULATOR RUTR"/>
    <property type="match status" value="1"/>
</dbReference>
<dbReference type="EMBL" id="AP022586">
    <property type="protein sequence ID" value="BBY18239.1"/>
    <property type="molecule type" value="Genomic_DNA"/>
</dbReference>
<keyword evidence="5" id="KW-1185">Reference proteome</keyword>
<dbReference type="Gene3D" id="1.10.357.10">
    <property type="entry name" value="Tetracycline Repressor, domain 2"/>
    <property type="match status" value="1"/>
</dbReference>
<dbReference type="PANTHER" id="PTHR30055:SF242">
    <property type="entry name" value="HTH-TYPE TRANSCRIPTIONAL REPRESSOR KSTR"/>
    <property type="match status" value="1"/>
</dbReference>
<evidence type="ECO:0000313" key="5">
    <source>
        <dbReference type="Proteomes" id="UP000466607"/>
    </source>
</evidence>
<dbReference type="GO" id="GO:0000976">
    <property type="term" value="F:transcription cis-regulatory region binding"/>
    <property type="evidence" value="ECO:0007669"/>
    <property type="project" value="TreeGrafter"/>
</dbReference>
<dbReference type="InterPro" id="IPR041642">
    <property type="entry name" value="KstR_C"/>
</dbReference>
<feature type="domain" description="HTH tetR-type" evidence="3">
    <location>
        <begin position="18"/>
        <end position="78"/>
    </location>
</feature>
<dbReference type="InterPro" id="IPR001647">
    <property type="entry name" value="HTH_TetR"/>
</dbReference>
<protein>
    <recommendedName>
        <fullName evidence="3">HTH tetR-type domain-containing protein</fullName>
    </recommendedName>
</protein>
<dbReference type="Proteomes" id="UP000466607">
    <property type="component" value="Chromosome"/>
</dbReference>
<name>A0AAD1MTC6_9MYCO</name>
<proteinExistence type="predicted"/>
<dbReference type="Pfam" id="PF00440">
    <property type="entry name" value="TetR_N"/>
    <property type="match status" value="1"/>
</dbReference>
<dbReference type="AlphaFoldDB" id="A0AAD1MTC6"/>
<evidence type="ECO:0000256" key="1">
    <source>
        <dbReference type="ARBA" id="ARBA00023125"/>
    </source>
</evidence>
<accession>A0AAD1MTC6</accession>
<dbReference type="InterPro" id="IPR050109">
    <property type="entry name" value="HTH-type_TetR-like_transc_reg"/>
</dbReference>
<organism evidence="4 5">
    <name type="scientific">Mycolicibacterium litorale</name>
    <dbReference type="NCBI Taxonomy" id="758802"/>
    <lineage>
        <taxon>Bacteria</taxon>
        <taxon>Bacillati</taxon>
        <taxon>Actinomycetota</taxon>
        <taxon>Actinomycetes</taxon>
        <taxon>Mycobacteriales</taxon>
        <taxon>Mycobacteriaceae</taxon>
        <taxon>Mycolicibacterium</taxon>
    </lineage>
</organism>
<evidence type="ECO:0000256" key="2">
    <source>
        <dbReference type="PROSITE-ProRule" id="PRU00335"/>
    </source>
</evidence>
<dbReference type="SUPFAM" id="SSF46689">
    <property type="entry name" value="Homeodomain-like"/>
    <property type="match status" value="1"/>
</dbReference>
<evidence type="ECO:0000259" key="3">
    <source>
        <dbReference type="PROSITE" id="PS50977"/>
    </source>
</evidence>
<gene>
    <name evidence="4" type="ORF">MLIT_38310</name>
</gene>
<feature type="DNA-binding region" description="H-T-H motif" evidence="2">
    <location>
        <begin position="41"/>
        <end position="60"/>
    </location>
</feature>